<dbReference type="PANTHER" id="PTHR30105:SF2">
    <property type="entry name" value="DIVERGENT POLYSACCHARIDE DEACETYLASE SUPERFAMILY"/>
    <property type="match status" value="1"/>
</dbReference>
<dbReference type="STRING" id="1774968.AUC68_14880"/>
<evidence type="ECO:0000313" key="3">
    <source>
        <dbReference type="Proteomes" id="UP000094501"/>
    </source>
</evidence>
<gene>
    <name evidence="2" type="ORF">AUC68_14880</name>
</gene>
<dbReference type="InterPro" id="IPR006837">
    <property type="entry name" value="Divergent_DAC"/>
</dbReference>
<proteinExistence type="predicted"/>
<dbReference type="GO" id="GO:0005975">
    <property type="term" value="P:carbohydrate metabolic process"/>
    <property type="evidence" value="ECO:0007669"/>
    <property type="project" value="InterPro"/>
</dbReference>
<accession>A0A1E3W422</accession>
<comment type="caution">
    <text evidence="2">The sequence shown here is derived from an EMBL/GenBank/DDBJ whole genome shotgun (WGS) entry which is preliminary data.</text>
</comment>
<evidence type="ECO:0000313" key="2">
    <source>
        <dbReference type="EMBL" id="ODS00536.1"/>
    </source>
</evidence>
<dbReference type="EMBL" id="LPWG01000005">
    <property type="protein sequence ID" value="ODS00536.1"/>
    <property type="molecule type" value="Genomic_DNA"/>
</dbReference>
<dbReference type="Pfam" id="PF04748">
    <property type="entry name" value="Polysacc_deac_2"/>
    <property type="match status" value="1"/>
</dbReference>
<name>A0A1E3W422_9HYPH</name>
<feature type="region of interest" description="Disordered" evidence="1">
    <location>
        <begin position="27"/>
        <end position="58"/>
    </location>
</feature>
<evidence type="ECO:0008006" key="4">
    <source>
        <dbReference type="Google" id="ProtNLM"/>
    </source>
</evidence>
<reference evidence="2 3" key="1">
    <citation type="journal article" date="2016" name="Environ. Microbiol.">
        <title>New Methyloceanibacter diversity from North Sea sediments includes methanotroph containing solely the soluble methane monooxygenase.</title>
        <authorList>
            <person name="Vekeman B."/>
            <person name="Kerckhof F.M."/>
            <person name="Cremers G."/>
            <person name="de Vos P."/>
            <person name="Vandamme P."/>
            <person name="Boon N."/>
            <person name="Op den Camp H.J."/>
            <person name="Heylen K."/>
        </authorList>
    </citation>
    <scope>NUCLEOTIDE SEQUENCE [LARGE SCALE GENOMIC DNA]</scope>
    <source>
        <strain evidence="2 3">R-67174</strain>
    </source>
</reference>
<sequence length="297" mass="31284">MWRPPHPHRNACLHVALASLVPGIDRSTEDPLPEAPLPAVVEESPYGPLPKVADDGSRPADVYARPSDYAAVDGGPPRVAVLLNGLGVPGAADGDIIKGLPPPVSLAYGAYGRGLQERVTEARAAGHEVFLAIPLEPEDYPSKDPGPHALLTTLPPKDNIKRLQWAMSRYAGYIGVTNYMGAKFQSDLGSIAPVFEDSKRRGLLYLADGSTDGSVTGRVATALELEYDVADVHLDNGRMDRQLAKLEAAAKENGTAIGVAKAAPGTVKRIADWAGSLEGKGLVLVPVSAAVRTPRQG</sequence>
<dbReference type="AlphaFoldDB" id="A0A1E3W422"/>
<keyword evidence="3" id="KW-1185">Reference proteome</keyword>
<dbReference type="CDD" id="cd10936">
    <property type="entry name" value="CE4_DAC2"/>
    <property type="match status" value="1"/>
</dbReference>
<evidence type="ECO:0000256" key="1">
    <source>
        <dbReference type="SAM" id="MobiDB-lite"/>
    </source>
</evidence>
<dbReference type="Gene3D" id="3.20.20.370">
    <property type="entry name" value="Glycoside hydrolase/deacetylase"/>
    <property type="match status" value="1"/>
</dbReference>
<dbReference type="SUPFAM" id="SSF88713">
    <property type="entry name" value="Glycoside hydrolase/deacetylase"/>
    <property type="match status" value="1"/>
</dbReference>
<dbReference type="InterPro" id="IPR011330">
    <property type="entry name" value="Glyco_hydro/deAcase_b/a-brl"/>
</dbReference>
<dbReference type="PANTHER" id="PTHR30105">
    <property type="entry name" value="UNCHARACTERIZED YIBQ-RELATED"/>
    <property type="match status" value="1"/>
</dbReference>
<dbReference type="Proteomes" id="UP000094501">
    <property type="component" value="Unassembled WGS sequence"/>
</dbReference>
<protein>
    <recommendedName>
        <fullName evidence="4">Divergent polysaccharide deacetylase</fullName>
    </recommendedName>
</protein>
<organism evidence="2 3">
    <name type="scientific">Methyloceanibacter methanicus</name>
    <dbReference type="NCBI Taxonomy" id="1774968"/>
    <lineage>
        <taxon>Bacteria</taxon>
        <taxon>Pseudomonadati</taxon>
        <taxon>Pseudomonadota</taxon>
        <taxon>Alphaproteobacteria</taxon>
        <taxon>Hyphomicrobiales</taxon>
        <taxon>Hyphomicrobiaceae</taxon>
        <taxon>Methyloceanibacter</taxon>
    </lineage>
</organism>